<reference evidence="2" key="1">
    <citation type="submission" date="2023-12" db="EMBL/GenBank/DDBJ databases">
        <title>Genome assembly of Anisodus tanguticus.</title>
        <authorList>
            <person name="Wang Y.-J."/>
        </authorList>
    </citation>
    <scope>NUCLEOTIDE SEQUENCE</scope>
    <source>
        <strain evidence="2">KB-2021</strain>
        <tissue evidence="2">Leaf</tissue>
    </source>
</reference>
<proteinExistence type="predicted"/>
<accession>A0AAE1RAG2</accession>
<dbReference type="AlphaFoldDB" id="A0AAE1RAG2"/>
<dbReference type="PANTHER" id="PTHR37708:SF2">
    <property type="entry name" value="HOMEOBOX HOX-B3-LIKE PROTEIN"/>
    <property type="match status" value="1"/>
</dbReference>
<evidence type="ECO:0000313" key="2">
    <source>
        <dbReference type="EMBL" id="KAK4346787.1"/>
    </source>
</evidence>
<dbReference type="PANTHER" id="PTHR37708">
    <property type="entry name" value="HOMEOBOX HOX-B3-LIKE PROTEIN"/>
    <property type="match status" value="1"/>
</dbReference>
<evidence type="ECO:0000256" key="1">
    <source>
        <dbReference type="SAM" id="MobiDB-lite"/>
    </source>
</evidence>
<name>A0AAE1RAG2_9SOLA</name>
<organism evidence="2 3">
    <name type="scientific">Anisodus tanguticus</name>
    <dbReference type="NCBI Taxonomy" id="243964"/>
    <lineage>
        <taxon>Eukaryota</taxon>
        <taxon>Viridiplantae</taxon>
        <taxon>Streptophyta</taxon>
        <taxon>Embryophyta</taxon>
        <taxon>Tracheophyta</taxon>
        <taxon>Spermatophyta</taxon>
        <taxon>Magnoliopsida</taxon>
        <taxon>eudicotyledons</taxon>
        <taxon>Gunneridae</taxon>
        <taxon>Pentapetalae</taxon>
        <taxon>asterids</taxon>
        <taxon>lamiids</taxon>
        <taxon>Solanales</taxon>
        <taxon>Solanaceae</taxon>
        <taxon>Solanoideae</taxon>
        <taxon>Hyoscyameae</taxon>
        <taxon>Anisodus</taxon>
    </lineage>
</organism>
<dbReference type="EMBL" id="JAVYJV010000018">
    <property type="protein sequence ID" value="KAK4346787.1"/>
    <property type="molecule type" value="Genomic_DNA"/>
</dbReference>
<sequence>MAGTSETLHSLYTALDPKSLILSQFLNSDQPQFLQLTTDCFLMERGPRYKAYADLREKKLRIKHMKQSILEEKEEMEYNHEFVVIPPKKQVKFQGSFVTPPKRTKGSSILAQSVPDFSSALRKENRKPPPGMLPSLNEKSATPPPSGAKSGKFYGGVVSTGGSKSVNSGEKRIGFMMTRKSYANVEELKGLASVARSAINGENRVGRTNRVAGKTVIGYRQL</sequence>
<gene>
    <name evidence="2" type="ORF">RND71_033126</name>
</gene>
<evidence type="ECO:0000313" key="3">
    <source>
        <dbReference type="Proteomes" id="UP001291623"/>
    </source>
</evidence>
<feature type="region of interest" description="Disordered" evidence="1">
    <location>
        <begin position="118"/>
        <end position="151"/>
    </location>
</feature>
<keyword evidence="3" id="KW-1185">Reference proteome</keyword>
<protein>
    <submittedName>
        <fullName evidence="2">Uncharacterized protein</fullName>
    </submittedName>
</protein>
<comment type="caution">
    <text evidence="2">The sequence shown here is derived from an EMBL/GenBank/DDBJ whole genome shotgun (WGS) entry which is preliminary data.</text>
</comment>
<dbReference type="Proteomes" id="UP001291623">
    <property type="component" value="Unassembled WGS sequence"/>
</dbReference>